<dbReference type="AlphaFoldDB" id="A0A6A6HDJ0"/>
<feature type="compositionally biased region" description="Low complexity" evidence="6">
    <location>
        <begin position="283"/>
        <end position="301"/>
    </location>
</feature>
<keyword evidence="8" id="KW-1185">Reference proteome</keyword>
<organism evidence="7 8">
    <name type="scientific">Viridothelium virens</name>
    <name type="common">Speckled blister lichen</name>
    <name type="synonym">Trypethelium virens</name>
    <dbReference type="NCBI Taxonomy" id="1048519"/>
    <lineage>
        <taxon>Eukaryota</taxon>
        <taxon>Fungi</taxon>
        <taxon>Dikarya</taxon>
        <taxon>Ascomycota</taxon>
        <taxon>Pezizomycotina</taxon>
        <taxon>Dothideomycetes</taxon>
        <taxon>Dothideomycetes incertae sedis</taxon>
        <taxon>Trypetheliales</taxon>
        <taxon>Trypetheliaceae</taxon>
        <taxon>Viridothelium</taxon>
    </lineage>
</organism>
<evidence type="ECO:0000256" key="3">
    <source>
        <dbReference type="ARBA" id="ARBA00022763"/>
    </source>
</evidence>
<sequence length="425" mass="44912">MESEHFVLRAVTANARQLYLLLRCINFAPFAQVQITQDGLRFSVEEAGVMEGFAFLEHTLFTSYKYNPPPPSTLPSQSTRPDHNEDDAFPDHDPPPFEISLPALLETLQILGLTDPRSARDSSRDPSTNTNTHNSTFPARTAFSTHLLGLPSTGLCRLVYSTPGAPLRIHISEPGISTTCELTTYEPGSRSALAVSGGDASTGEEGGGRGAGTATIPFARDRLALKIILRSAYLHDALTELASTNPERLVLRARRERGTRAPLWVLEAEGPLGSASVEFGTPAESRAASSPRAAGASFAGGTAAGGGGGGGGGGGTAAQDVQQPLLETFQVAKGAGCRQAYKFSLIRNAVRAMQLATKVSVRIDQQGVLSLQFMIEVESASGVEGNRGAGPAVSFVDFRFVPFISDGEEDASDGEGEEDAETESE</sequence>
<feature type="region of interest" description="Disordered" evidence="6">
    <location>
        <begin position="283"/>
        <end position="319"/>
    </location>
</feature>
<dbReference type="GO" id="GO:0000077">
    <property type="term" value="P:DNA damage checkpoint signaling"/>
    <property type="evidence" value="ECO:0007669"/>
    <property type="project" value="InterPro"/>
</dbReference>
<name>A0A6A6HDJ0_VIRVR</name>
<dbReference type="Gene3D" id="3.70.10.10">
    <property type="match status" value="1"/>
</dbReference>
<keyword evidence="3" id="KW-0227">DNA damage</keyword>
<feature type="region of interest" description="Disordered" evidence="6">
    <location>
        <begin position="66"/>
        <end position="94"/>
    </location>
</feature>
<feature type="compositionally biased region" description="Polar residues" evidence="6">
    <location>
        <begin position="128"/>
        <end position="137"/>
    </location>
</feature>
<dbReference type="EMBL" id="ML991787">
    <property type="protein sequence ID" value="KAF2236062.1"/>
    <property type="molecule type" value="Genomic_DNA"/>
</dbReference>
<dbReference type="OrthoDB" id="337581at2759"/>
<feature type="region of interest" description="Disordered" evidence="6">
    <location>
        <begin position="191"/>
        <end position="213"/>
    </location>
</feature>
<dbReference type="Pfam" id="PF02144">
    <property type="entry name" value="Rad1"/>
    <property type="match status" value="1"/>
</dbReference>
<feature type="compositionally biased region" description="Gly residues" evidence="6">
    <location>
        <begin position="302"/>
        <end position="316"/>
    </location>
</feature>
<accession>A0A6A6HDJ0</accession>
<protein>
    <recommendedName>
        <fullName evidence="9">Rad1-domain-containing protein</fullName>
    </recommendedName>
</protein>
<reference evidence="7" key="1">
    <citation type="journal article" date="2020" name="Stud. Mycol.">
        <title>101 Dothideomycetes genomes: a test case for predicting lifestyles and emergence of pathogens.</title>
        <authorList>
            <person name="Haridas S."/>
            <person name="Albert R."/>
            <person name="Binder M."/>
            <person name="Bloem J."/>
            <person name="Labutti K."/>
            <person name="Salamov A."/>
            <person name="Andreopoulos B."/>
            <person name="Baker S."/>
            <person name="Barry K."/>
            <person name="Bills G."/>
            <person name="Bluhm B."/>
            <person name="Cannon C."/>
            <person name="Castanera R."/>
            <person name="Culley D."/>
            <person name="Daum C."/>
            <person name="Ezra D."/>
            <person name="Gonzalez J."/>
            <person name="Henrissat B."/>
            <person name="Kuo A."/>
            <person name="Liang C."/>
            <person name="Lipzen A."/>
            <person name="Lutzoni F."/>
            <person name="Magnuson J."/>
            <person name="Mondo S."/>
            <person name="Nolan M."/>
            <person name="Ohm R."/>
            <person name="Pangilinan J."/>
            <person name="Park H.-J."/>
            <person name="Ramirez L."/>
            <person name="Alfaro M."/>
            <person name="Sun H."/>
            <person name="Tritt A."/>
            <person name="Yoshinaga Y."/>
            <person name="Zwiers L.-H."/>
            <person name="Turgeon B."/>
            <person name="Goodwin S."/>
            <person name="Spatafora J."/>
            <person name="Crous P."/>
            <person name="Grigoriev I."/>
        </authorList>
    </citation>
    <scope>NUCLEOTIDE SEQUENCE</scope>
    <source>
        <strain evidence="7">Tuck. ex Michener</strain>
    </source>
</reference>
<evidence type="ECO:0000256" key="2">
    <source>
        <dbReference type="ARBA" id="ARBA00010991"/>
    </source>
</evidence>
<dbReference type="GO" id="GO:0006281">
    <property type="term" value="P:DNA repair"/>
    <property type="evidence" value="ECO:0007669"/>
    <property type="project" value="UniProtKB-KW"/>
</dbReference>
<evidence type="ECO:0000256" key="6">
    <source>
        <dbReference type="SAM" id="MobiDB-lite"/>
    </source>
</evidence>
<keyword evidence="5" id="KW-0539">Nucleus</keyword>
<dbReference type="PRINTS" id="PR01245">
    <property type="entry name" value="RAD1REC1"/>
</dbReference>
<dbReference type="PANTHER" id="PTHR10870:SF0">
    <property type="entry name" value="CELL CYCLE CHECKPOINT PROTEIN RAD1"/>
    <property type="match status" value="1"/>
</dbReference>
<evidence type="ECO:0008006" key="9">
    <source>
        <dbReference type="Google" id="ProtNLM"/>
    </source>
</evidence>
<dbReference type="Proteomes" id="UP000800092">
    <property type="component" value="Unassembled WGS sequence"/>
</dbReference>
<evidence type="ECO:0000256" key="5">
    <source>
        <dbReference type="ARBA" id="ARBA00023242"/>
    </source>
</evidence>
<gene>
    <name evidence="7" type="ORF">EV356DRAFT_513311</name>
</gene>
<feature type="region of interest" description="Disordered" evidence="6">
    <location>
        <begin position="116"/>
        <end position="137"/>
    </location>
</feature>
<evidence type="ECO:0000313" key="8">
    <source>
        <dbReference type="Proteomes" id="UP000800092"/>
    </source>
</evidence>
<feature type="region of interest" description="Disordered" evidence="6">
    <location>
        <begin position="406"/>
        <end position="425"/>
    </location>
</feature>
<comment type="similarity">
    <text evidence="2">Belongs to the rad1 family.</text>
</comment>
<evidence type="ECO:0000256" key="1">
    <source>
        <dbReference type="ARBA" id="ARBA00004123"/>
    </source>
</evidence>
<dbReference type="InterPro" id="IPR003021">
    <property type="entry name" value="Rad1_Rec1_Rad17"/>
</dbReference>
<proteinExistence type="inferred from homology"/>
<evidence type="ECO:0000313" key="7">
    <source>
        <dbReference type="EMBL" id="KAF2236062.1"/>
    </source>
</evidence>
<dbReference type="GO" id="GO:0030896">
    <property type="term" value="C:checkpoint clamp complex"/>
    <property type="evidence" value="ECO:0007669"/>
    <property type="project" value="TreeGrafter"/>
</dbReference>
<dbReference type="PANTHER" id="PTHR10870">
    <property type="entry name" value="CELL CYCLE CHECKPOINT PROTEIN RAD1"/>
    <property type="match status" value="1"/>
</dbReference>
<evidence type="ECO:0000256" key="4">
    <source>
        <dbReference type="ARBA" id="ARBA00023204"/>
    </source>
</evidence>
<comment type="subcellular location">
    <subcellularLocation>
        <location evidence="1">Nucleus</location>
    </subcellularLocation>
</comment>
<keyword evidence="4" id="KW-0234">DNA repair</keyword>